<dbReference type="KEGG" id="cpi:Cpin_4105"/>
<organism evidence="2 3">
    <name type="scientific">Chitinophaga pinensis (strain ATCC 43595 / DSM 2588 / LMG 13176 / NBRC 15968 / NCIMB 11800 / UQM 2034)</name>
    <dbReference type="NCBI Taxonomy" id="485918"/>
    <lineage>
        <taxon>Bacteria</taxon>
        <taxon>Pseudomonadati</taxon>
        <taxon>Bacteroidota</taxon>
        <taxon>Chitinophagia</taxon>
        <taxon>Chitinophagales</taxon>
        <taxon>Chitinophagaceae</taxon>
        <taxon>Chitinophaga</taxon>
    </lineage>
</organism>
<reference evidence="3" key="1">
    <citation type="submission" date="2009-08" db="EMBL/GenBank/DDBJ databases">
        <title>The complete genome of Chitinophaga pinensis DSM 2588.</title>
        <authorList>
            <consortium name="US DOE Joint Genome Institute (JGI-PGF)"/>
            <person name="Lucas S."/>
            <person name="Copeland A."/>
            <person name="Lapidus A."/>
            <person name="Glavina del Rio T."/>
            <person name="Dalin E."/>
            <person name="Tice H."/>
            <person name="Bruce D."/>
            <person name="Goodwin L."/>
            <person name="Pitluck S."/>
            <person name="Kyrpides N."/>
            <person name="Mavromatis K."/>
            <person name="Ivanova N."/>
            <person name="Mikhailova N."/>
            <person name="Sims D."/>
            <person name="Meinche L."/>
            <person name="Brettin T."/>
            <person name="Detter J.C."/>
            <person name="Han C."/>
            <person name="Larimer F."/>
            <person name="Land M."/>
            <person name="Hauser L."/>
            <person name="Markowitz V."/>
            <person name="Cheng J.-F."/>
            <person name="Hugenholtz P."/>
            <person name="Woyke T."/>
            <person name="Wu D."/>
            <person name="Spring S."/>
            <person name="Klenk H.-P."/>
            <person name="Eisen J.A."/>
        </authorList>
    </citation>
    <scope>NUCLEOTIDE SEQUENCE [LARGE SCALE GENOMIC DNA]</scope>
    <source>
        <strain evidence="3">ATCC 43595 / DSM 2588 / LMG 13176 / NBRC 15968 / NCIMB 11800 / UQM 2034</strain>
    </source>
</reference>
<evidence type="ECO:0000256" key="1">
    <source>
        <dbReference type="SAM" id="MobiDB-lite"/>
    </source>
</evidence>
<dbReference type="OrthoDB" id="672556at2"/>
<proteinExistence type="predicted"/>
<accession>A0A979GY14</accession>
<protein>
    <submittedName>
        <fullName evidence="2">Uncharacterized protein</fullName>
    </submittedName>
</protein>
<dbReference type="Proteomes" id="UP000002215">
    <property type="component" value="Chromosome"/>
</dbReference>
<evidence type="ECO:0000313" key="3">
    <source>
        <dbReference type="Proteomes" id="UP000002215"/>
    </source>
</evidence>
<gene>
    <name evidence="2" type="ordered locus">Cpin_4105</name>
</gene>
<sequence>MKERKFHKQIAGIVQDKFQELDVSFARLLITFRQLYDNIVSHDSRIRKIESAAQAIRTDQTTLQSNLITMVLSNHKLKRQLKHANVRADFIYSKTVEFGNELVELKNELIALKGANMAPTDNSEEKKDPAAENAVKEAAA</sequence>
<dbReference type="RefSeq" id="WP_012791737.1">
    <property type="nucleotide sequence ID" value="NC_013132.1"/>
</dbReference>
<name>A0A979GY14_CHIPD</name>
<dbReference type="EMBL" id="CP001699">
    <property type="protein sequence ID" value="ACU61565.1"/>
    <property type="molecule type" value="Genomic_DNA"/>
</dbReference>
<dbReference type="AlphaFoldDB" id="A0A979GY14"/>
<reference evidence="2 3" key="2">
    <citation type="journal article" date="2010" name="Stand. Genomic Sci.">
        <title>Complete genome sequence of Chitinophaga pinensis type strain (UQM 2034).</title>
        <authorList>
            <person name="Glavina Del Rio T."/>
            <person name="Abt B."/>
            <person name="Spring S."/>
            <person name="Lapidus A."/>
            <person name="Nolan M."/>
            <person name="Tice H."/>
            <person name="Copeland A."/>
            <person name="Cheng J.F."/>
            <person name="Chen F."/>
            <person name="Bruce D."/>
            <person name="Goodwin L."/>
            <person name="Pitluck S."/>
            <person name="Ivanova N."/>
            <person name="Mavromatis K."/>
            <person name="Mikhailova N."/>
            <person name="Pati A."/>
            <person name="Chen A."/>
            <person name="Palaniappan K."/>
            <person name="Land M."/>
            <person name="Hauser L."/>
            <person name="Chang Y.J."/>
            <person name="Jeffries C.D."/>
            <person name="Chain P."/>
            <person name="Saunders E."/>
            <person name="Detter J.C."/>
            <person name="Brettin T."/>
            <person name="Rohde M."/>
            <person name="Goker M."/>
            <person name="Bristow J."/>
            <person name="Eisen J.A."/>
            <person name="Markowitz V."/>
            <person name="Hugenholtz P."/>
            <person name="Kyrpides N.C."/>
            <person name="Klenk H.P."/>
            <person name="Lucas S."/>
        </authorList>
    </citation>
    <scope>NUCLEOTIDE SEQUENCE [LARGE SCALE GENOMIC DNA]</scope>
    <source>
        <strain evidence="3">ATCC 43595 / DSM 2588 / LMG 13176 / NBRC 15968 / NCIMB 11800 / UQM 2034</strain>
    </source>
</reference>
<feature type="compositionally biased region" description="Low complexity" evidence="1">
    <location>
        <begin position="131"/>
        <end position="140"/>
    </location>
</feature>
<evidence type="ECO:0000313" key="2">
    <source>
        <dbReference type="EMBL" id="ACU61565.1"/>
    </source>
</evidence>
<feature type="region of interest" description="Disordered" evidence="1">
    <location>
        <begin position="118"/>
        <end position="140"/>
    </location>
</feature>